<sequence>MIISFSQGRLIVTAQEVQCRIVKSNLVMAASVDDLTIYRQGRVIVADAGTVRWSVSLDDDEQLQQVLAETGLDAL</sequence>
<dbReference type="RefSeq" id="WP_130602627.1">
    <property type="nucleotide sequence ID" value="NZ_CP036200.1"/>
</dbReference>
<protein>
    <submittedName>
        <fullName evidence="1">DUF3389 family protein</fullName>
    </submittedName>
</protein>
<dbReference type="Pfam" id="PF11869">
    <property type="entry name" value="DUF3389"/>
    <property type="match status" value="1"/>
</dbReference>
<dbReference type="EMBL" id="CP036200">
    <property type="protein sequence ID" value="QBF84477.1"/>
    <property type="molecule type" value="Genomic_DNA"/>
</dbReference>
<organism evidence="1 2">
    <name type="scientific">Shewanella maritima</name>
    <dbReference type="NCBI Taxonomy" id="2520507"/>
    <lineage>
        <taxon>Bacteria</taxon>
        <taxon>Pseudomonadati</taxon>
        <taxon>Pseudomonadota</taxon>
        <taxon>Gammaproteobacteria</taxon>
        <taxon>Alteromonadales</taxon>
        <taxon>Shewanellaceae</taxon>
        <taxon>Shewanella</taxon>
    </lineage>
</organism>
<keyword evidence="2" id="KW-1185">Reference proteome</keyword>
<reference evidence="1 2" key="1">
    <citation type="submission" date="2019-02" db="EMBL/GenBank/DDBJ databases">
        <title>Shewanella sp. D4-2 isolated from Dokdo Island.</title>
        <authorList>
            <person name="Baek K."/>
        </authorList>
    </citation>
    <scope>NUCLEOTIDE SEQUENCE [LARGE SCALE GENOMIC DNA]</scope>
    <source>
        <strain evidence="1 2">D4-2</strain>
    </source>
</reference>
<accession>A0A411PLS3</accession>
<evidence type="ECO:0000313" key="2">
    <source>
        <dbReference type="Proteomes" id="UP000291106"/>
    </source>
</evidence>
<evidence type="ECO:0000313" key="1">
    <source>
        <dbReference type="EMBL" id="QBF84477.1"/>
    </source>
</evidence>
<dbReference type="OrthoDB" id="6271555at2"/>
<dbReference type="AlphaFoldDB" id="A0A411PLS3"/>
<name>A0A411PLS3_9GAMM</name>
<proteinExistence type="predicted"/>
<dbReference type="KEGG" id="smai:EXU30_18765"/>
<dbReference type="InterPro" id="IPR021811">
    <property type="entry name" value="DUF3389"/>
</dbReference>
<gene>
    <name evidence="1" type="ORF">EXU30_18765</name>
</gene>
<dbReference type="Proteomes" id="UP000291106">
    <property type="component" value="Chromosome"/>
</dbReference>